<dbReference type="AlphaFoldDB" id="A0A2G8T0A9"/>
<feature type="region of interest" description="Disordered" evidence="1">
    <location>
        <begin position="78"/>
        <end position="109"/>
    </location>
</feature>
<feature type="compositionally biased region" description="Pro residues" evidence="1">
    <location>
        <begin position="87"/>
        <end position="105"/>
    </location>
</feature>
<protein>
    <submittedName>
        <fullName evidence="2">Uncharacterized protein</fullName>
    </submittedName>
</protein>
<comment type="caution">
    <text evidence="2">The sequence shown here is derived from an EMBL/GenBank/DDBJ whole genome shotgun (WGS) entry which is preliminary data.</text>
</comment>
<proteinExistence type="predicted"/>
<organism evidence="2 3">
    <name type="scientific">Massilia psychrophila</name>
    <dbReference type="NCBI Taxonomy" id="1603353"/>
    <lineage>
        <taxon>Bacteria</taxon>
        <taxon>Pseudomonadati</taxon>
        <taxon>Pseudomonadota</taxon>
        <taxon>Betaproteobacteria</taxon>
        <taxon>Burkholderiales</taxon>
        <taxon>Oxalobacteraceae</taxon>
        <taxon>Telluria group</taxon>
        <taxon>Massilia</taxon>
    </lineage>
</organism>
<evidence type="ECO:0000256" key="1">
    <source>
        <dbReference type="SAM" id="MobiDB-lite"/>
    </source>
</evidence>
<dbReference type="Proteomes" id="UP000228593">
    <property type="component" value="Unassembled WGS sequence"/>
</dbReference>
<keyword evidence="3" id="KW-1185">Reference proteome</keyword>
<evidence type="ECO:0000313" key="3">
    <source>
        <dbReference type="Proteomes" id="UP000228593"/>
    </source>
</evidence>
<gene>
    <name evidence="2" type="ORF">CR103_12670</name>
</gene>
<accession>A0A2G8T0A9</accession>
<name>A0A2G8T0A9_9BURK</name>
<sequence>MRLRYWLLALGLLWVIWITQRPNTKKIEERIDYAISLAKSCRSAQAQGELIALNDRRATPAQMQRLRTALSDADAACERKRTRAKPARPPVRAPSPLPLPMPSPSPSQFQSARNLIADARRALELGNYKAASSKMEVCAAMVDPDNSECRALKARADRLLGEMQRCVAAGRDWISERCQ</sequence>
<dbReference type="EMBL" id="PDOB01000018">
    <property type="protein sequence ID" value="PIL39459.1"/>
    <property type="molecule type" value="Genomic_DNA"/>
</dbReference>
<evidence type="ECO:0000313" key="2">
    <source>
        <dbReference type="EMBL" id="PIL39459.1"/>
    </source>
</evidence>
<reference evidence="2 3" key="1">
    <citation type="submission" date="2017-10" db="EMBL/GenBank/DDBJ databases">
        <title>Massilia psychrophilum sp. nov., a novel purple-pigmented bacterium isolated from Tianshan glacier, Xinjiang Municipality, China.</title>
        <authorList>
            <person name="Wang H."/>
        </authorList>
    </citation>
    <scope>NUCLEOTIDE SEQUENCE [LARGE SCALE GENOMIC DNA]</scope>
    <source>
        <strain evidence="2 3">JCM 30813</strain>
    </source>
</reference>